<evidence type="ECO:0000256" key="4">
    <source>
        <dbReference type="ARBA" id="ARBA00022982"/>
    </source>
</evidence>
<dbReference type="GO" id="GO:0009055">
    <property type="term" value="F:electron transfer activity"/>
    <property type="evidence" value="ECO:0007669"/>
    <property type="project" value="InterPro"/>
</dbReference>
<evidence type="ECO:0000256" key="7">
    <source>
        <dbReference type="SAM" id="MobiDB-lite"/>
    </source>
</evidence>
<evidence type="ECO:0000256" key="3">
    <source>
        <dbReference type="ARBA" id="ARBA00022723"/>
    </source>
</evidence>
<dbReference type="PRINTS" id="PR00606">
    <property type="entry name" value="CYTCHROMECID"/>
</dbReference>
<feature type="binding site" description="covalent" evidence="6">
    <location>
        <position position="101"/>
    </location>
    <ligand>
        <name>heme c</name>
        <dbReference type="ChEBI" id="CHEBI:61717"/>
    </ligand>
</feature>
<evidence type="ECO:0000256" key="1">
    <source>
        <dbReference type="ARBA" id="ARBA00022448"/>
    </source>
</evidence>
<dbReference type="InterPro" id="IPR036909">
    <property type="entry name" value="Cyt_c-like_dom_sf"/>
</dbReference>
<evidence type="ECO:0000313" key="9">
    <source>
        <dbReference type="EMBL" id="GEN78193.1"/>
    </source>
</evidence>
<gene>
    <name evidence="9" type="ORF">CHA01nite_39330</name>
</gene>
<dbReference type="EMBL" id="BJYJ01000056">
    <property type="protein sequence ID" value="GEN78193.1"/>
    <property type="molecule type" value="Genomic_DNA"/>
</dbReference>
<dbReference type="GO" id="GO:0005506">
    <property type="term" value="F:iron ion binding"/>
    <property type="evidence" value="ECO:0007669"/>
    <property type="project" value="InterPro"/>
</dbReference>
<evidence type="ECO:0000256" key="2">
    <source>
        <dbReference type="ARBA" id="ARBA00022617"/>
    </source>
</evidence>
<evidence type="ECO:0000256" key="5">
    <source>
        <dbReference type="ARBA" id="ARBA00023004"/>
    </source>
</evidence>
<dbReference type="AlphaFoldDB" id="A0A511YSN3"/>
<dbReference type="Pfam" id="PF00034">
    <property type="entry name" value="Cytochrom_C"/>
    <property type="match status" value="1"/>
</dbReference>
<dbReference type="Gene3D" id="1.10.760.10">
    <property type="entry name" value="Cytochrome c-like domain"/>
    <property type="match status" value="1"/>
</dbReference>
<dbReference type="RefSeq" id="WP_228458472.1">
    <property type="nucleotide sequence ID" value="NZ_BJYJ01000056.1"/>
</dbReference>
<feature type="domain" description="Cytochrome c" evidence="8">
    <location>
        <begin position="40"/>
        <end position="123"/>
    </location>
</feature>
<feature type="binding site" description="covalent" evidence="6">
    <location>
        <position position="58"/>
    </location>
    <ligand>
        <name>heme c</name>
        <dbReference type="ChEBI" id="CHEBI:61717"/>
    </ligand>
</feature>
<accession>A0A511YSN3</accession>
<keyword evidence="1" id="KW-0813">Transport</keyword>
<evidence type="ECO:0000256" key="6">
    <source>
        <dbReference type="PIRSR" id="PIRSR602324-1"/>
    </source>
</evidence>
<reference evidence="9 10" key="1">
    <citation type="submission" date="2019-07" db="EMBL/GenBank/DDBJ databases">
        <title>Whole genome shotgun sequence of Chryseobacterium hagamense NBRC 105253.</title>
        <authorList>
            <person name="Hosoyama A."/>
            <person name="Uohara A."/>
            <person name="Ohji S."/>
            <person name="Ichikawa N."/>
        </authorList>
    </citation>
    <scope>NUCLEOTIDE SEQUENCE [LARGE SCALE GENOMIC DNA]</scope>
    <source>
        <strain evidence="9 10">NBRC 105253</strain>
    </source>
</reference>
<name>A0A511YSN3_9FLAO</name>
<keyword evidence="4" id="KW-0249">Electron transport</keyword>
<dbReference type="InterPro" id="IPR009056">
    <property type="entry name" value="Cyt_c-like_dom"/>
</dbReference>
<feature type="compositionally biased region" description="Polar residues" evidence="7">
    <location>
        <begin position="34"/>
        <end position="44"/>
    </location>
</feature>
<keyword evidence="5 6" id="KW-0408">Iron</keyword>
<feature type="region of interest" description="Disordered" evidence="7">
    <location>
        <begin position="23"/>
        <end position="44"/>
    </location>
</feature>
<dbReference type="Proteomes" id="UP000321863">
    <property type="component" value="Unassembled WGS sequence"/>
</dbReference>
<keyword evidence="2 6" id="KW-0349">Heme</keyword>
<sequence>MMRNLFLAGGVAMLMFSCSKKETPSADSGAETAHASNPGNSNLSGDKIMEALDCSGCHAVNEKMIGPSYQQIADKYSEKDTELLASKIIEGGSGVWGGVPMSPHPQVSKEDAKKMVQYILSLKK</sequence>
<dbReference type="PROSITE" id="PS51007">
    <property type="entry name" value="CYTC"/>
    <property type="match status" value="1"/>
</dbReference>
<dbReference type="SUPFAM" id="SSF46626">
    <property type="entry name" value="Cytochrome c"/>
    <property type="match status" value="1"/>
</dbReference>
<proteinExistence type="predicted"/>
<protein>
    <submittedName>
        <fullName evidence="9">Cytochrome c551</fullName>
    </submittedName>
</protein>
<keyword evidence="3 6" id="KW-0479">Metal-binding</keyword>
<organism evidence="9 10">
    <name type="scientific">Chryseobacterium hagamense</name>
    <dbReference type="NCBI Taxonomy" id="395935"/>
    <lineage>
        <taxon>Bacteria</taxon>
        <taxon>Pseudomonadati</taxon>
        <taxon>Bacteroidota</taxon>
        <taxon>Flavobacteriia</taxon>
        <taxon>Flavobacteriales</taxon>
        <taxon>Weeksellaceae</taxon>
        <taxon>Chryseobacterium group</taxon>
        <taxon>Chryseobacterium</taxon>
    </lineage>
</organism>
<keyword evidence="10" id="KW-1185">Reference proteome</keyword>
<dbReference type="PROSITE" id="PS51257">
    <property type="entry name" value="PROKAR_LIPOPROTEIN"/>
    <property type="match status" value="1"/>
</dbReference>
<comment type="caution">
    <text evidence="9">The sequence shown here is derived from an EMBL/GenBank/DDBJ whole genome shotgun (WGS) entry which is preliminary data.</text>
</comment>
<feature type="binding site" description="covalent" evidence="6">
    <location>
        <position position="54"/>
    </location>
    <ligand>
        <name>heme c</name>
        <dbReference type="ChEBI" id="CHEBI:61717"/>
    </ligand>
</feature>
<evidence type="ECO:0000259" key="8">
    <source>
        <dbReference type="PROSITE" id="PS51007"/>
    </source>
</evidence>
<comment type="PTM">
    <text evidence="6">Binds 1 heme c group covalently per subunit.</text>
</comment>
<dbReference type="InterPro" id="IPR002324">
    <property type="entry name" value="Cyt_c_ID"/>
</dbReference>
<dbReference type="GO" id="GO:0020037">
    <property type="term" value="F:heme binding"/>
    <property type="evidence" value="ECO:0007669"/>
    <property type="project" value="InterPro"/>
</dbReference>
<evidence type="ECO:0000313" key="10">
    <source>
        <dbReference type="Proteomes" id="UP000321863"/>
    </source>
</evidence>